<protein>
    <recommendedName>
        <fullName evidence="1">Transposase IS66 central domain-containing protein</fullName>
    </recommendedName>
</protein>
<dbReference type="PANTHER" id="PTHR33678">
    <property type="entry name" value="BLL1576 PROTEIN"/>
    <property type="match status" value="1"/>
</dbReference>
<dbReference type="InterPro" id="IPR004291">
    <property type="entry name" value="Transposase_IS66_central"/>
</dbReference>
<reference evidence="2" key="1">
    <citation type="submission" date="2013-08" db="EMBL/GenBank/DDBJ databases">
        <title>Comparison of modified E. coli strains.</title>
        <authorList>
            <person name="Juergensen J."/>
            <person name="Bonge A."/>
            <person name="Streit W.R."/>
        </authorList>
    </citation>
    <scope>NUCLEOTIDE SEQUENCE</scope>
</reference>
<proteinExistence type="predicted"/>
<sequence>MILFFRQICLFFWAHTRDLADVTPEERYAERQKRSLPVVEVYSAWLKQQQSRTLPKSLVGQAIAYSLNQWKKLTAFLVRRALRAIATALMENRTLNVKKWKL</sequence>
<dbReference type="AlphaFoldDB" id="A0A0H3U9Q3"/>
<evidence type="ECO:0000259" key="1">
    <source>
        <dbReference type="Pfam" id="PF03050"/>
    </source>
</evidence>
<feature type="domain" description="Transposase IS66 central" evidence="1">
    <location>
        <begin position="13"/>
        <end position="81"/>
    </location>
</feature>
<dbReference type="InterPro" id="IPR052344">
    <property type="entry name" value="Transposase-related"/>
</dbReference>
<accession>A0A0H3U9Q3</accession>
<organism evidence="2">
    <name type="scientific">uncultured bacterium fosmid pJB45G2</name>
    <dbReference type="NCBI Taxonomy" id="1478065"/>
    <lineage>
        <taxon>Bacteria</taxon>
        <taxon>environmental samples</taxon>
    </lineage>
</organism>
<evidence type="ECO:0000313" key="2">
    <source>
        <dbReference type="EMBL" id="AIF26563.1"/>
    </source>
</evidence>
<dbReference type="EMBL" id="KF540237">
    <property type="protein sequence ID" value="AIF26563.1"/>
    <property type="molecule type" value="Genomic_DNA"/>
</dbReference>
<name>A0A0H3U9Q3_9BACT</name>
<dbReference type="Pfam" id="PF03050">
    <property type="entry name" value="DDE_Tnp_IS66"/>
    <property type="match status" value="1"/>
</dbReference>